<comment type="caution">
    <text evidence="3">The sequence shown here is derived from an EMBL/GenBank/DDBJ whole genome shotgun (WGS) entry which is preliminary data.</text>
</comment>
<organism evidence="3 4">
    <name type="scientific">Rotaria magnacalcarata</name>
    <dbReference type="NCBI Taxonomy" id="392030"/>
    <lineage>
        <taxon>Eukaryota</taxon>
        <taxon>Metazoa</taxon>
        <taxon>Spiralia</taxon>
        <taxon>Gnathifera</taxon>
        <taxon>Rotifera</taxon>
        <taxon>Eurotatoria</taxon>
        <taxon>Bdelloidea</taxon>
        <taxon>Philodinida</taxon>
        <taxon>Philodinidae</taxon>
        <taxon>Rotaria</taxon>
    </lineage>
</organism>
<keyword evidence="1" id="KW-1133">Transmembrane helix</keyword>
<feature type="transmembrane region" description="Helical" evidence="1">
    <location>
        <begin position="242"/>
        <end position="265"/>
    </location>
</feature>
<feature type="signal peptide" evidence="2">
    <location>
        <begin position="1"/>
        <end position="17"/>
    </location>
</feature>
<evidence type="ECO:0000313" key="4">
    <source>
        <dbReference type="Proteomes" id="UP000663856"/>
    </source>
</evidence>
<keyword evidence="2" id="KW-0732">Signal</keyword>
<dbReference type="EMBL" id="CAJNRF010001288">
    <property type="protein sequence ID" value="CAF2004154.1"/>
    <property type="molecule type" value="Genomic_DNA"/>
</dbReference>
<keyword evidence="1" id="KW-0812">Transmembrane</keyword>
<name>A0A816N2F0_9BILA</name>
<accession>A0A816N2F0</accession>
<protein>
    <recommendedName>
        <fullName evidence="5">MAM domain-containing protein</fullName>
    </recommendedName>
</protein>
<sequence>MMKIFLIFVLIIKLVDSVQYNQLCTFSFGTCSWSIGRRWHITNLDNGNKVLIADAESKEDKRIGFTDAIMSSWLHLSPLCSFDIRLTFQYSIQNEHDLIEIYLIEKNRTRLTSVGQWKGIINKNDSSENNDPIWQQGNVVFKAAEEFRIDIEIRHVPKRKNNALVWFGLDDIFIENCPIAIVNITSSTFHTTEIQTTTSITSSTKLYSNESNSTLFNLPNWKLDDLSDENPPSSPGQTMLTLVLYLLCALIALTLLIILFSIIIFTSRKHFCPSSSLTMNHQYQFGKNKVHNRIGIQIENADRDNKTLKTTNTTVRSCFE</sequence>
<evidence type="ECO:0008006" key="5">
    <source>
        <dbReference type="Google" id="ProtNLM"/>
    </source>
</evidence>
<dbReference type="AlphaFoldDB" id="A0A816N2F0"/>
<evidence type="ECO:0000313" key="3">
    <source>
        <dbReference type="EMBL" id="CAF2004154.1"/>
    </source>
</evidence>
<dbReference type="Proteomes" id="UP000663856">
    <property type="component" value="Unassembled WGS sequence"/>
</dbReference>
<reference evidence="3" key="1">
    <citation type="submission" date="2021-02" db="EMBL/GenBank/DDBJ databases">
        <authorList>
            <person name="Nowell W R."/>
        </authorList>
    </citation>
    <scope>NUCLEOTIDE SEQUENCE</scope>
</reference>
<evidence type="ECO:0000256" key="1">
    <source>
        <dbReference type="SAM" id="Phobius"/>
    </source>
</evidence>
<proteinExistence type="predicted"/>
<keyword evidence="1" id="KW-0472">Membrane</keyword>
<feature type="chain" id="PRO_5032903042" description="MAM domain-containing protein" evidence="2">
    <location>
        <begin position="18"/>
        <end position="320"/>
    </location>
</feature>
<evidence type="ECO:0000256" key="2">
    <source>
        <dbReference type="SAM" id="SignalP"/>
    </source>
</evidence>
<gene>
    <name evidence="3" type="ORF">WKI299_LOCUS4917</name>
</gene>